<dbReference type="AlphaFoldDB" id="A0A098RYA6"/>
<evidence type="ECO:0000256" key="1">
    <source>
        <dbReference type="SAM" id="MobiDB-lite"/>
    </source>
</evidence>
<dbReference type="RefSeq" id="WP_044230063.1">
    <property type="nucleotide sequence ID" value="NZ_JBKAGJ010000033.1"/>
</dbReference>
<feature type="chain" id="PRO_5001947568" evidence="2">
    <location>
        <begin position="22"/>
        <end position="169"/>
    </location>
</feature>
<comment type="caution">
    <text evidence="3">The sequence shown here is derived from an EMBL/GenBank/DDBJ whole genome shotgun (WGS) entry which is preliminary data.</text>
</comment>
<protein>
    <submittedName>
        <fullName evidence="3">Uncharacterized protein</fullName>
    </submittedName>
</protein>
<name>A0A098RYA6_9BACT</name>
<reference evidence="3 4" key="1">
    <citation type="journal article" date="2014" name="Int. J. Syst. Evol. Microbiol.">
        <title>Phaeodactylibacter xiamenensis gen. nov., sp. nov., a member of the family Saprospiraceae isolated from the marine alga Phaeodactylum tricornutum.</title>
        <authorList>
            <person name="Chen Z.Jr."/>
            <person name="Lei X."/>
            <person name="Lai Q."/>
            <person name="Li Y."/>
            <person name="Zhang B."/>
            <person name="Zhang J."/>
            <person name="Zhang H."/>
            <person name="Yang L."/>
            <person name="Zheng W."/>
            <person name="Tian Y."/>
            <person name="Yu Z."/>
            <person name="Xu H.Jr."/>
            <person name="Zheng T."/>
        </authorList>
    </citation>
    <scope>NUCLEOTIDE SEQUENCE [LARGE SCALE GENOMIC DNA]</scope>
    <source>
        <strain evidence="3 4">KD52</strain>
    </source>
</reference>
<organism evidence="3 4">
    <name type="scientific">Phaeodactylibacter xiamenensis</name>
    <dbReference type="NCBI Taxonomy" id="1524460"/>
    <lineage>
        <taxon>Bacteria</taxon>
        <taxon>Pseudomonadati</taxon>
        <taxon>Bacteroidota</taxon>
        <taxon>Saprospiria</taxon>
        <taxon>Saprospirales</taxon>
        <taxon>Haliscomenobacteraceae</taxon>
        <taxon>Phaeodactylibacter</taxon>
    </lineage>
</organism>
<dbReference type="EMBL" id="JPOS01000101">
    <property type="protein sequence ID" value="KGE84890.1"/>
    <property type="molecule type" value="Genomic_DNA"/>
</dbReference>
<sequence>MYTLTIVKAISIALLSACPMAQPGLSATSTDLFGTHQLNTAYGLMNIQVGVALEQQASALAIGPQTIFVKNAPLIRVLELMERPIAPCPLTAYNFGPPPSMDDFPERKGITAQTLLAERIHFKISCSDCQLEDLQEVAFDFFQSKLPKEPESQDHPQLLSQTGATQTNR</sequence>
<evidence type="ECO:0000256" key="2">
    <source>
        <dbReference type="SAM" id="SignalP"/>
    </source>
</evidence>
<keyword evidence="2" id="KW-0732">Signal</keyword>
<evidence type="ECO:0000313" key="3">
    <source>
        <dbReference type="EMBL" id="KGE84890.1"/>
    </source>
</evidence>
<evidence type="ECO:0000313" key="4">
    <source>
        <dbReference type="Proteomes" id="UP000029736"/>
    </source>
</evidence>
<accession>A0A098RYA6</accession>
<keyword evidence="4" id="KW-1185">Reference proteome</keyword>
<feature type="compositionally biased region" description="Polar residues" evidence="1">
    <location>
        <begin position="158"/>
        <end position="169"/>
    </location>
</feature>
<feature type="region of interest" description="Disordered" evidence="1">
    <location>
        <begin position="147"/>
        <end position="169"/>
    </location>
</feature>
<gene>
    <name evidence="3" type="ORF">IX84_30990</name>
</gene>
<proteinExistence type="predicted"/>
<dbReference type="Proteomes" id="UP000029736">
    <property type="component" value="Unassembled WGS sequence"/>
</dbReference>
<feature type="signal peptide" evidence="2">
    <location>
        <begin position="1"/>
        <end position="21"/>
    </location>
</feature>
<dbReference type="OrthoDB" id="9968229at2"/>